<dbReference type="InterPro" id="IPR036291">
    <property type="entry name" value="NAD(P)-bd_dom_sf"/>
</dbReference>
<dbReference type="Gene3D" id="3.90.180.10">
    <property type="entry name" value="Medium-chain alcohol dehydrogenases, catalytic domain"/>
    <property type="match status" value="1"/>
</dbReference>
<evidence type="ECO:0000313" key="5">
    <source>
        <dbReference type="EMBL" id="NMH97451.1"/>
    </source>
</evidence>
<dbReference type="InterPro" id="IPR013149">
    <property type="entry name" value="ADH-like_C"/>
</dbReference>
<organism evidence="5 6">
    <name type="scientific">Pseudonocardia acidicola</name>
    <dbReference type="NCBI Taxonomy" id="2724939"/>
    <lineage>
        <taxon>Bacteria</taxon>
        <taxon>Bacillati</taxon>
        <taxon>Actinomycetota</taxon>
        <taxon>Actinomycetes</taxon>
        <taxon>Pseudonocardiales</taxon>
        <taxon>Pseudonocardiaceae</taxon>
        <taxon>Pseudonocardia</taxon>
    </lineage>
</organism>
<protein>
    <submittedName>
        <fullName evidence="5">Alcohol dehydrogenase catalytic domain-containing protein</fullName>
    </submittedName>
</protein>
<dbReference type="Pfam" id="PF08240">
    <property type="entry name" value="ADH_N"/>
    <property type="match status" value="1"/>
</dbReference>
<comment type="caution">
    <text evidence="5">The sequence shown here is derived from an EMBL/GenBank/DDBJ whole genome shotgun (WGS) entry which is preliminary data.</text>
</comment>
<dbReference type="Gene3D" id="3.40.50.720">
    <property type="entry name" value="NAD(P)-binding Rossmann-like Domain"/>
    <property type="match status" value="1"/>
</dbReference>
<name>A0ABX1S7D7_9PSEU</name>
<dbReference type="RefSeq" id="WP_169380893.1">
    <property type="nucleotide sequence ID" value="NZ_JAAXLA010000012.1"/>
</dbReference>
<accession>A0ABX1S7D7</accession>
<dbReference type="Proteomes" id="UP000820669">
    <property type="component" value="Unassembled WGS sequence"/>
</dbReference>
<comment type="cofactor">
    <cofactor evidence="1">
        <name>Zn(2+)</name>
        <dbReference type="ChEBI" id="CHEBI:29105"/>
    </cofactor>
</comment>
<dbReference type="SUPFAM" id="SSF51735">
    <property type="entry name" value="NAD(P)-binding Rossmann-fold domains"/>
    <property type="match status" value="1"/>
</dbReference>
<dbReference type="PANTHER" id="PTHR43401">
    <property type="entry name" value="L-THREONINE 3-DEHYDROGENASE"/>
    <property type="match status" value="1"/>
</dbReference>
<evidence type="ECO:0000313" key="6">
    <source>
        <dbReference type="Proteomes" id="UP000820669"/>
    </source>
</evidence>
<keyword evidence="6" id="KW-1185">Reference proteome</keyword>
<reference evidence="5 6" key="1">
    <citation type="submission" date="2020-04" db="EMBL/GenBank/DDBJ databases">
        <authorList>
            <person name="Klaysubun C."/>
            <person name="Duangmal K."/>
            <person name="Lipun K."/>
        </authorList>
    </citation>
    <scope>NUCLEOTIDE SEQUENCE [LARGE SCALE GENOMIC DNA]</scope>
    <source>
        <strain evidence="5 6">K10HN5</strain>
    </source>
</reference>
<dbReference type="PANTHER" id="PTHR43401:SF2">
    <property type="entry name" value="L-THREONINE 3-DEHYDROGENASE"/>
    <property type="match status" value="1"/>
</dbReference>
<sequence>MTPATGLASVALPSRRTELREFAIPPCDADTGWLRVEASGICGTDVALYAKGVPEACVLGHHAVGEVVALGDRAARRWGVHPGDHVVLEEYLPCGHCAQCRAGRYRLCPDTDLWRGGRRLGTVGVAEAPSLWGGNAQYLHLPANAVLHRLPAGLSTALAVWALPLANALDWTLGAGALQPGEDVVVLGPGYHGLAAVAAARHGGAATVLACGLASDRARLRIARDLGAATAETGQEAATLRGLTGDGLADVVFDLAGGDAASVATGLALLRPGGRLVIGGIKSPAAFELDAADLVRRVLTVRAVRGRAPERVAQAVAVLGSGGAGLAAVPTAHVGLDGVGEMLDRLAAGQGPDTPHVVVRPWPDGEETL</sequence>
<dbReference type="InterPro" id="IPR011032">
    <property type="entry name" value="GroES-like_sf"/>
</dbReference>
<feature type="domain" description="Alcohol dehydrogenase-like C-terminal" evidence="3">
    <location>
        <begin position="193"/>
        <end position="318"/>
    </location>
</feature>
<dbReference type="InterPro" id="IPR050129">
    <property type="entry name" value="Zn_alcohol_dh"/>
</dbReference>
<feature type="domain" description="Alcohol dehydrogenase-like N-terminal" evidence="4">
    <location>
        <begin position="34"/>
        <end position="148"/>
    </location>
</feature>
<dbReference type="EMBL" id="JAAXLA010000012">
    <property type="protein sequence ID" value="NMH97451.1"/>
    <property type="molecule type" value="Genomic_DNA"/>
</dbReference>
<evidence type="ECO:0000256" key="2">
    <source>
        <dbReference type="ARBA" id="ARBA00023002"/>
    </source>
</evidence>
<dbReference type="Pfam" id="PF00107">
    <property type="entry name" value="ADH_zinc_N"/>
    <property type="match status" value="1"/>
</dbReference>
<proteinExistence type="predicted"/>
<keyword evidence="2" id="KW-0560">Oxidoreductase</keyword>
<evidence type="ECO:0000256" key="1">
    <source>
        <dbReference type="ARBA" id="ARBA00001947"/>
    </source>
</evidence>
<dbReference type="InterPro" id="IPR013154">
    <property type="entry name" value="ADH-like_N"/>
</dbReference>
<evidence type="ECO:0000259" key="4">
    <source>
        <dbReference type="Pfam" id="PF08240"/>
    </source>
</evidence>
<gene>
    <name evidence="5" type="ORF">HF526_09025</name>
</gene>
<dbReference type="SUPFAM" id="SSF50129">
    <property type="entry name" value="GroES-like"/>
    <property type="match status" value="1"/>
</dbReference>
<evidence type="ECO:0000259" key="3">
    <source>
        <dbReference type="Pfam" id="PF00107"/>
    </source>
</evidence>